<evidence type="ECO:0000313" key="2">
    <source>
        <dbReference type="EMBL" id="VDN05709.1"/>
    </source>
</evidence>
<dbReference type="Proteomes" id="UP000276776">
    <property type="component" value="Unassembled WGS sequence"/>
</dbReference>
<evidence type="ECO:0000313" key="3">
    <source>
        <dbReference type="Proteomes" id="UP000276776"/>
    </source>
</evidence>
<dbReference type="OrthoDB" id="5832735at2759"/>
<proteinExistence type="predicted"/>
<reference evidence="4" key="1">
    <citation type="submission" date="2017-02" db="UniProtKB">
        <authorList>
            <consortium name="WormBaseParasite"/>
        </authorList>
    </citation>
    <scope>IDENTIFICATION</scope>
</reference>
<evidence type="ECO:0000313" key="4">
    <source>
        <dbReference type="WBParaSite" id="TCLT_0000819101-mRNA-1"/>
    </source>
</evidence>
<dbReference type="AlphaFoldDB" id="A0A0N5D5B3"/>
<keyword evidence="3" id="KW-1185">Reference proteome</keyword>
<evidence type="ECO:0000256" key="1">
    <source>
        <dbReference type="SAM" id="MobiDB-lite"/>
    </source>
</evidence>
<gene>
    <name evidence="2" type="ORF">TCLT_LOCUS8180</name>
</gene>
<dbReference type="WBParaSite" id="TCLT_0000819101-mRNA-1">
    <property type="protein sequence ID" value="TCLT_0000819101-mRNA-1"/>
    <property type="gene ID" value="TCLT_0000819101"/>
</dbReference>
<feature type="region of interest" description="Disordered" evidence="1">
    <location>
        <begin position="106"/>
        <end position="125"/>
    </location>
</feature>
<name>A0A0N5D5B3_THECL</name>
<protein>
    <submittedName>
        <fullName evidence="4">Secreted protein</fullName>
    </submittedName>
</protein>
<accession>A0A0N5D5B3</accession>
<dbReference type="EMBL" id="UYYF01004594">
    <property type="protein sequence ID" value="VDN05709.1"/>
    <property type="molecule type" value="Genomic_DNA"/>
</dbReference>
<organism evidence="4">
    <name type="scientific">Thelazia callipaeda</name>
    <name type="common">Oriental eyeworm</name>
    <name type="synonym">Parasitic nematode</name>
    <dbReference type="NCBI Taxonomy" id="103827"/>
    <lineage>
        <taxon>Eukaryota</taxon>
        <taxon>Metazoa</taxon>
        <taxon>Ecdysozoa</taxon>
        <taxon>Nematoda</taxon>
        <taxon>Chromadorea</taxon>
        <taxon>Rhabditida</taxon>
        <taxon>Spirurina</taxon>
        <taxon>Spiruromorpha</taxon>
        <taxon>Thelazioidea</taxon>
        <taxon>Thelaziidae</taxon>
        <taxon>Thelazia</taxon>
    </lineage>
</organism>
<sequence length="180" mass="20274">MSTFSVLTTFFVTVLGDSLVLYYPVYPNFVVPKHLQNFERNAPPRIFPRDPDIPSSGIVFLRKDLPAKFKINKDRTSNTNSEKETNTIKNDTFLTNKKDTDEAKFSISQQMSSTEGSLQENTLVSNDVTSEIDYTEYDASEGSSKRATQSSTTNNIIGSVKIQVFESEPEYLFAQLSTIK</sequence>
<reference evidence="2 3" key="2">
    <citation type="submission" date="2018-11" db="EMBL/GenBank/DDBJ databases">
        <authorList>
            <consortium name="Pathogen Informatics"/>
        </authorList>
    </citation>
    <scope>NUCLEOTIDE SEQUENCE [LARGE SCALE GENOMIC DNA]</scope>
</reference>